<feature type="chain" id="PRO_5032909628" description="GDSL esterase/lipase" evidence="3">
    <location>
        <begin position="21"/>
        <end position="146"/>
    </location>
</feature>
<name>A0A835MAN6_9MAGN</name>
<accession>A0A835MAN6</accession>
<evidence type="ECO:0000256" key="1">
    <source>
        <dbReference type="ARBA" id="ARBA00008668"/>
    </source>
</evidence>
<dbReference type="OrthoDB" id="1600564at2759"/>
<reference evidence="4 5" key="1">
    <citation type="submission" date="2020-10" db="EMBL/GenBank/DDBJ databases">
        <title>The Coptis chinensis genome and diversification of protoberbering-type alkaloids.</title>
        <authorList>
            <person name="Wang B."/>
            <person name="Shu S."/>
            <person name="Song C."/>
            <person name="Liu Y."/>
        </authorList>
    </citation>
    <scope>NUCLEOTIDE SEQUENCE [LARGE SCALE GENOMIC DNA]</scope>
    <source>
        <strain evidence="4">HL-2020</strain>
        <tissue evidence="4">Leaf</tissue>
    </source>
</reference>
<keyword evidence="5" id="KW-1185">Reference proteome</keyword>
<keyword evidence="3" id="KW-0732">Signal</keyword>
<proteinExistence type="inferred from homology"/>
<dbReference type="AlphaFoldDB" id="A0A835MAN6"/>
<dbReference type="Proteomes" id="UP000631114">
    <property type="component" value="Unassembled WGS sequence"/>
</dbReference>
<dbReference type="InterPro" id="IPR001087">
    <property type="entry name" value="GDSL"/>
</dbReference>
<sequence length="146" mass="15944">MPNNKRIYVLSFLLLSTSFSIPYLTCNAHNGNCTYDAIYQFGDSFSDTGNFIREPARANTTFTRLPYGQTYFNKATGRASNGRLIIDFFAEALGLPLLNPYLQKNASFSHGVNFAVGGSTALNNSVLLQNGIISPVTNSSLSVQLD</sequence>
<organism evidence="4 5">
    <name type="scientific">Coptis chinensis</name>
    <dbReference type="NCBI Taxonomy" id="261450"/>
    <lineage>
        <taxon>Eukaryota</taxon>
        <taxon>Viridiplantae</taxon>
        <taxon>Streptophyta</taxon>
        <taxon>Embryophyta</taxon>
        <taxon>Tracheophyta</taxon>
        <taxon>Spermatophyta</taxon>
        <taxon>Magnoliopsida</taxon>
        <taxon>Ranunculales</taxon>
        <taxon>Ranunculaceae</taxon>
        <taxon>Coptidoideae</taxon>
        <taxon>Coptis</taxon>
    </lineage>
</organism>
<evidence type="ECO:0000313" key="5">
    <source>
        <dbReference type="Proteomes" id="UP000631114"/>
    </source>
</evidence>
<dbReference type="Pfam" id="PF00657">
    <property type="entry name" value="Lipase_GDSL"/>
    <property type="match status" value="1"/>
</dbReference>
<dbReference type="PANTHER" id="PTHR22835:SF517">
    <property type="entry name" value="GDSL-LIKE LIPASE_ACYLHYDROLASE FAMILY PROTEIN, EXPRESSED"/>
    <property type="match status" value="1"/>
</dbReference>
<evidence type="ECO:0000313" key="4">
    <source>
        <dbReference type="EMBL" id="KAF9625703.1"/>
    </source>
</evidence>
<dbReference type="InterPro" id="IPR036514">
    <property type="entry name" value="SGNH_hydro_sf"/>
</dbReference>
<comment type="similarity">
    <text evidence="1">Belongs to the 'GDSL' lipolytic enzyme family.</text>
</comment>
<dbReference type="GO" id="GO:0016788">
    <property type="term" value="F:hydrolase activity, acting on ester bonds"/>
    <property type="evidence" value="ECO:0007669"/>
    <property type="project" value="InterPro"/>
</dbReference>
<evidence type="ECO:0000256" key="3">
    <source>
        <dbReference type="SAM" id="SignalP"/>
    </source>
</evidence>
<gene>
    <name evidence="4" type="ORF">IFM89_026283</name>
</gene>
<dbReference type="Gene3D" id="3.40.50.1110">
    <property type="entry name" value="SGNH hydrolase"/>
    <property type="match status" value="1"/>
</dbReference>
<evidence type="ECO:0008006" key="6">
    <source>
        <dbReference type="Google" id="ProtNLM"/>
    </source>
</evidence>
<dbReference type="PANTHER" id="PTHR22835">
    <property type="entry name" value="ZINC FINGER FYVE DOMAIN CONTAINING PROTEIN"/>
    <property type="match status" value="1"/>
</dbReference>
<comment type="caution">
    <text evidence="4">The sequence shown here is derived from an EMBL/GenBank/DDBJ whole genome shotgun (WGS) entry which is preliminary data.</text>
</comment>
<feature type="signal peptide" evidence="3">
    <location>
        <begin position="1"/>
        <end position="20"/>
    </location>
</feature>
<protein>
    <recommendedName>
        <fullName evidence="6">GDSL esterase/lipase</fullName>
    </recommendedName>
</protein>
<evidence type="ECO:0000256" key="2">
    <source>
        <dbReference type="ARBA" id="ARBA00023180"/>
    </source>
</evidence>
<keyword evidence="2" id="KW-0325">Glycoprotein</keyword>
<dbReference type="EMBL" id="JADFTS010000001">
    <property type="protein sequence ID" value="KAF9625703.1"/>
    <property type="molecule type" value="Genomic_DNA"/>
</dbReference>